<dbReference type="InterPro" id="IPR041735">
    <property type="entry name" value="4OHPhenylPyrv_dOase_C"/>
</dbReference>
<dbReference type="GO" id="GO:0005789">
    <property type="term" value="C:endoplasmic reticulum membrane"/>
    <property type="evidence" value="ECO:0007669"/>
    <property type="project" value="UniProtKB-SubCell"/>
</dbReference>
<evidence type="ECO:0000256" key="9">
    <source>
        <dbReference type="ARBA" id="ARBA00018452"/>
    </source>
</evidence>
<dbReference type="EC" id="1.13.11.27" evidence="8"/>
<feature type="domain" description="VOC" evidence="24">
    <location>
        <begin position="384"/>
        <end position="521"/>
    </location>
</feature>
<keyword evidence="14" id="KW-0828">Tyrosine catabolism</keyword>
<name>A0A7R9PKH8_TIMGE</name>
<dbReference type="GO" id="GO:0006572">
    <property type="term" value="P:L-tyrosine catabolic process"/>
    <property type="evidence" value="ECO:0007669"/>
    <property type="project" value="UniProtKB-KW"/>
</dbReference>
<evidence type="ECO:0000256" key="3">
    <source>
        <dbReference type="ARBA" id="ARBA00004406"/>
    </source>
</evidence>
<evidence type="ECO:0000256" key="7">
    <source>
        <dbReference type="ARBA" id="ARBA00011738"/>
    </source>
</evidence>
<keyword evidence="19" id="KW-0472">Membrane</keyword>
<accession>A0A7R9PKH8</accession>
<dbReference type="GO" id="GO:0000139">
    <property type="term" value="C:Golgi membrane"/>
    <property type="evidence" value="ECO:0007669"/>
    <property type="project" value="UniProtKB-SubCell"/>
</dbReference>
<comment type="similarity">
    <text evidence="6">Belongs to the 4HPPD family.</text>
</comment>
<evidence type="ECO:0000256" key="22">
    <source>
        <dbReference type="ARBA" id="ARBA00033727"/>
    </source>
</evidence>
<comment type="subunit">
    <text evidence="7">Homodimer.</text>
</comment>
<evidence type="ECO:0000256" key="16">
    <source>
        <dbReference type="ARBA" id="ARBA00023002"/>
    </source>
</evidence>
<gene>
    <name evidence="25" type="ORF">TGEB3V08_LOCUS4324</name>
</gene>
<evidence type="ECO:0000256" key="1">
    <source>
        <dbReference type="ARBA" id="ARBA00001962"/>
    </source>
</evidence>
<dbReference type="GO" id="GO:0046872">
    <property type="term" value="F:metal ion binding"/>
    <property type="evidence" value="ECO:0007669"/>
    <property type="project" value="UniProtKB-KW"/>
</dbReference>
<keyword evidence="10" id="KW-0963">Cytoplasm</keyword>
<keyword evidence="13" id="KW-0256">Endoplasmic reticulum</keyword>
<evidence type="ECO:0000256" key="21">
    <source>
        <dbReference type="ARBA" id="ARBA00029786"/>
    </source>
</evidence>
<dbReference type="EMBL" id="OE840477">
    <property type="protein sequence ID" value="CAD7590804.1"/>
    <property type="molecule type" value="Genomic_DNA"/>
</dbReference>
<dbReference type="CDD" id="cd08342">
    <property type="entry name" value="HPPD_N_like"/>
    <property type="match status" value="1"/>
</dbReference>
<keyword evidence="20" id="KW-0585">Phenylalanine catabolism</keyword>
<evidence type="ECO:0000256" key="12">
    <source>
        <dbReference type="ARBA" id="ARBA00022737"/>
    </source>
</evidence>
<comment type="function">
    <text evidence="22">Catalyzes the conversion of 4-hydroxyphenylpyruvic acid to homogentisic acid, one of the steps in tyrosine catabolism.</text>
</comment>
<feature type="domain" description="VOC" evidence="24">
    <location>
        <begin position="222"/>
        <end position="353"/>
    </location>
</feature>
<dbReference type="FunFam" id="3.10.180.10:FF:000022">
    <property type="entry name" value="4-hydroxyphenylpyruvate dioxygenase"/>
    <property type="match status" value="1"/>
</dbReference>
<dbReference type="SUPFAM" id="SSF54593">
    <property type="entry name" value="Glyoxalase/Bleomycin resistance protein/Dihydroxybiphenyl dioxygenase"/>
    <property type="match status" value="1"/>
</dbReference>
<evidence type="ECO:0000256" key="13">
    <source>
        <dbReference type="ARBA" id="ARBA00022824"/>
    </source>
</evidence>
<comment type="cofactor">
    <cofactor evidence="1">
        <name>Fe cation</name>
        <dbReference type="ChEBI" id="CHEBI:24875"/>
    </cofactor>
</comment>
<evidence type="ECO:0000256" key="18">
    <source>
        <dbReference type="ARBA" id="ARBA00023034"/>
    </source>
</evidence>
<dbReference type="CDD" id="cd07250">
    <property type="entry name" value="HPPD_C_like"/>
    <property type="match status" value="1"/>
</dbReference>
<dbReference type="NCBIfam" id="TIGR01263">
    <property type="entry name" value="4HPPD"/>
    <property type="match status" value="1"/>
</dbReference>
<dbReference type="Pfam" id="PF00903">
    <property type="entry name" value="Glyoxalase"/>
    <property type="match status" value="2"/>
</dbReference>
<proteinExistence type="inferred from homology"/>
<evidence type="ECO:0000256" key="5">
    <source>
        <dbReference type="ARBA" id="ARBA00005162"/>
    </source>
</evidence>
<keyword evidence="15" id="KW-0223">Dioxygenase</keyword>
<evidence type="ECO:0000256" key="23">
    <source>
        <dbReference type="ARBA" id="ARBA00048047"/>
    </source>
</evidence>
<evidence type="ECO:0000256" key="10">
    <source>
        <dbReference type="ARBA" id="ARBA00022490"/>
    </source>
</evidence>
<sequence>MDGARRDLPEYKLYDACPGERTGLFEIHTEQKRCSFVLGNISPMASLVLTDSSQLTSDSRHLGIYSSPMASLVLTDGSQLTSDSQHLGIYSSPMASLVLTDSSQLTYDSRHLGIYSSPMASLVLTDSLQLTYDSRHLGIYSSPMASLVLTDSSQLTSDSRHLGTTPLPPILPGIVPADLFVLMKVVYLFTSQKLVLTSAWRQLEGTTYTDKGPKPEGGRFVNFDHVTFWVGNAKQAASYYCTRLGFKPLAYKGLETGSRKIASHVVHQNKIVLIFVSAYLPGNRELGDHLVQHGDGVKDVSFAVEDLDSILQKAKERGAKVLRDIWEESDEDGTVRFAQVQTYGDTTHTFVDRSQYKGSFLPGYHKPLLEDPLTAILPPCKLDFVDHVVGNQPDLGMESAAQWYERNLMFHRFWSVDDTQLHTQFSALRSIVMTNWEETIKIPINEPAPGKKKSQIEEYVEYYGGAGVQHIALNTQDIIGAIRNLRARGTEFLSIPDTYYDTLRERLKADSNGYLLQIFTKNMQDRPTLFLEVIQRHNHNGFGAGNFKALFEAIEIDQNQRGNL</sequence>
<protein>
    <recommendedName>
        <fullName evidence="9">4-hydroxyphenylpyruvate dioxygenase</fullName>
        <ecNumber evidence="8">1.13.11.27</ecNumber>
    </recommendedName>
    <alternativeName>
        <fullName evidence="21">4-hydroxyphenylpyruvic acid oxidase</fullName>
    </alternativeName>
</protein>
<keyword evidence="12" id="KW-0677">Repeat</keyword>
<comment type="pathway">
    <text evidence="5">Amino-acid degradation; L-phenylalanine degradation; acetoacetate and fumarate from L-phenylalanine: step 3/6.</text>
</comment>
<dbReference type="InterPro" id="IPR029068">
    <property type="entry name" value="Glyas_Bleomycin-R_OHBP_Dase"/>
</dbReference>
<dbReference type="GO" id="GO:0042803">
    <property type="term" value="F:protein homodimerization activity"/>
    <property type="evidence" value="ECO:0007669"/>
    <property type="project" value="UniProtKB-ARBA"/>
</dbReference>
<keyword evidence="16" id="KW-0560">Oxidoreductase</keyword>
<evidence type="ECO:0000256" key="11">
    <source>
        <dbReference type="ARBA" id="ARBA00022723"/>
    </source>
</evidence>
<evidence type="ECO:0000256" key="4">
    <source>
        <dbReference type="ARBA" id="ARBA00004496"/>
    </source>
</evidence>
<evidence type="ECO:0000256" key="19">
    <source>
        <dbReference type="ARBA" id="ARBA00023136"/>
    </source>
</evidence>
<evidence type="ECO:0000256" key="14">
    <source>
        <dbReference type="ARBA" id="ARBA00022878"/>
    </source>
</evidence>
<dbReference type="GO" id="GO:0006559">
    <property type="term" value="P:L-phenylalanine catabolic process"/>
    <property type="evidence" value="ECO:0007669"/>
    <property type="project" value="UniProtKB-KW"/>
</dbReference>
<keyword evidence="18" id="KW-0333">Golgi apparatus</keyword>
<comment type="catalytic activity">
    <reaction evidence="23">
        <text>3-(4-hydroxyphenyl)pyruvate + O2 = homogentisate + CO2</text>
        <dbReference type="Rhea" id="RHEA:16189"/>
        <dbReference type="ChEBI" id="CHEBI:15379"/>
        <dbReference type="ChEBI" id="CHEBI:16169"/>
        <dbReference type="ChEBI" id="CHEBI:16526"/>
        <dbReference type="ChEBI" id="CHEBI:36242"/>
        <dbReference type="EC" id="1.13.11.27"/>
    </reaction>
    <physiologicalReaction direction="left-to-right" evidence="23">
        <dbReference type="Rhea" id="RHEA:16190"/>
    </physiologicalReaction>
</comment>
<evidence type="ECO:0000256" key="20">
    <source>
        <dbReference type="ARBA" id="ARBA00023232"/>
    </source>
</evidence>
<dbReference type="InterPro" id="IPR037523">
    <property type="entry name" value="VOC_core"/>
</dbReference>
<dbReference type="Gene3D" id="3.10.180.10">
    <property type="entry name" value="2,3-Dihydroxybiphenyl 1,2-Dioxygenase, domain 1"/>
    <property type="match status" value="2"/>
</dbReference>
<keyword evidence="11" id="KW-0479">Metal-binding</keyword>
<dbReference type="AlphaFoldDB" id="A0A7R9PKH8"/>
<dbReference type="PANTHER" id="PTHR11959">
    <property type="entry name" value="4-HYDROXYPHENYLPYRUVATE DIOXYGENASE"/>
    <property type="match status" value="1"/>
</dbReference>
<evidence type="ECO:0000313" key="25">
    <source>
        <dbReference type="EMBL" id="CAD7590804.1"/>
    </source>
</evidence>
<evidence type="ECO:0000259" key="24">
    <source>
        <dbReference type="PROSITE" id="PS51819"/>
    </source>
</evidence>
<dbReference type="InterPro" id="IPR041736">
    <property type="entry name" value="4OHPhenylPyrv_dOase_N"/>
</dbReference>
<reference evidence="25" key="1">
    <citation type="submission" date="2020-11" db="EMBL/GenBank/DDBJ databases">
        <authorList>
            <person name="Tran Van P."/>
        </authorList>
    </citation>
    <scope>NUCLEOTIDE SEQUENCE</scope>
</reference>
<evidence type="ECO:0000256" key="8">
    <source>
        <dbReference type="ARBA" id="ARBA00013222"/>
    </source>
</evidence>
<evidence type="ECO:0000256" key="2">
    <source>
        <dbReference type="ARBA" id="ARBA00004395"/>
    </source>
</evidence>
<dbReference type="InterPro" id="IPR004360">
    <property type="entry name" value="Glyas_Fos-R_dOase_dom"/>
</dbReference>
<dbReference type="PROSITE" id="PS51819">
    <property type="entry name" value="VOC"/>
    <property type="match status" value="2"/>
</dbReference>
<dbReference type="GO" id="GO:0003868">
    <property type="term" value="F:4-hydroxyphenylpyruvate dioxygenase activity"/>
    <property type="evidence" value="ECO:0007669"/>
    <property type="project" value="UniProtKB-EC"/>
</dbReference>
<comment type="subcellular location">
    <subcellularLocation>
        <location evidence="4">Cytoplasm</location>
    </subcellularLocation>
    <subcellularLocation>
        <location evidence="3">Endoplasmic reticulum membrane</location>
        <topology evidence="3">Peripheral membrane protein</topology>
    </subcellularLocation>
    <subcellularLocation>
        <location evidence="2">Golgi apparatus membrane</location>
        <topology evidence="2">Peripheral membrane protein</topology>
    </subcellularLocation>
</comment>
<dbReference type="PANTHER" id="PTHR11959:SF1">
    <property type="entry name" value="4-HYDROXYPHENYLPYRUVATE DIOXYGENASE"/>
    <property type="match status" value="1"/>
</dbReference>
<evidence type="ECO:0000256" key="17">
    <source>
        <dbReference type="ARBA" id="ARBA00023004"/>
    </source>
</evidence>
<dbReference type="FunFam" id="3.10.180.10:FF:000008">
    <property type="entry name" value="4-hydroxyphenylpyruvate dioxygenase"/>
    <property type="match status" value="1"/>
</dbReference>
<evidence type="ECO:0000256" key="6">
    <source>
        <dbReference type="ARBA" id="ARBA00005877"/>
    </source>
</evidence>
<organism evidence="25">
    <name type="scientific">Timema genevievae</name>
    <name type="common">Walking stick</name>
    <dbReference type="NCBI Taxonomy" id="629358"/>
    <lineage>
        <taxon>Eukaryota</taxon>
        <taxon>Metazoa</taxon>
        <taxon>Ecdysozoa</taxon>
        <taxon>Arthropoda</taxon>
        <taxon>Hexapoda</taxon>
        <taxon>Insecta</taxon>
        <taxon>Pterygota</taxon>
        <taxon>Neoptera</taxon>
        <taxon>Polyneoptera</taxon>
        <taxon>Phasmatodea</taxon>
        <taxon>Timematodea</taxon>
        <taxon>Timematoidea</taxon>
        <taxon>Timematidae</taxon>
        <taxon>Timema</taxon>
    </lineage>
</organism>
<dbReference type="InterPro" id="IPR005956">
    <property type="entry name" value="4OHPhenylPyrv_dOase"/>
</dbReference>
<keyword evidence="17" id="KW-0408">Iron</keyword>
<evidence type="ECO:0000256" key="15">
    <source>
        <dbReference type="ARBA" id="ARBA00022964"/>
    </source>
</evidence>